<reference evidence="2 3" key="1">
    <citation type="journal article" date="2021" name="ISME Commun">
        <title>Automated analysis of genomic sequences facilitates high-throughput and comprehensive description of bacteria.</title>
        <authorList>
            <person name="Hitch T.C.A."/>
        </authorList>
    </citation>
    <scope>NUCLEOTIDE SEQUENCE [LARGE SCALE GENOMIC DNA]</scope>
    <source>
        <strain evidence="2 3">Sanger_31</strain>
    </source>
</reference>
<comment type="caution">
    <text evidence="2">The sequence shown here is derived from an EMBL/GenBank/DDBJ whole genome shotgun (WGS) entry which is preliminary data.</text>
</comment>
<protein>
    <submittedName>
        <fullName evidence="2">Uncharacterized protein</fullName>
    </submittedName>
</protein>
<keyword evidence="1" id="KW-0812">Transmembrane</keyword>
<sequence length="180" mass="20989">MRNKIAFRVALGGICSAVCLLLMFSSSFLPMLDYTIPTFAGFMMVVMIVEVDKNWAIATYCAVSLLSIFVTPNYEATLLFILFMGYYPILKYYLDQKKNRLLVWAIKLAVFNVAIVIFFLAFQYIFTSVDMLEGMEMFGKYAVLVLWAAANLFFFIYDYALTQLTDMYINWFRKKILRRK</sequence>
<dbReference type="Proteomes" id="UP001208131">
    <property type="component" value="Unassembled WGS sequence"/>
</dbReference>
<dbReference type="RefSeq" id="WP_046439958.1">
    <property type="nucleotide sequence ID" value="NZ_JAOQJZ010000001.1"/>
</dbReference>
<evidence type="ECO:0000313" key="3">
    <source>
        <dbReference type="Proteomes" id="UP001208131"/>
    </source>
</evidence>
<feature type="transmembrane region" description="Helical" evidence="1">
    <location>
        <begin position="101"/>
        <end position="126"/>
    </location>
</feature>
<accession>A0AAE3II28</accession>
<organism evidence="2 3">
    <name type="scientific">Hominimerdicola aceti</name>
    <dbReference type="NCBI Taxonomy" id="2981726"/>
    <lineage>
        <taxon>Bacteria</taxon>
        <taxon>Bacillati</taxon>
        <taxon>Bacillota</taxon>
        <taxon>Clostridia</taxon>
        <taxon>Eubacteriales</taxon>
        <taxon>Oscillospiraceae</taxon>
        <taxon>Hominimerdicola</taxon>
    </lineage>
</organism>
<dbReference type="EMBL" id="JAOQJZ010000001">
    <property type="protein sequence ID" value="MCU6704493.1"/>
    <property type="molecule type" value="Genomic_DNA"/>
</dbReference>
<evidence type="ECO:0000313" key="2">
    <source>
        <dbReference type="EMBL" id="MCU6704493.1"/>
    </source>
</evidence>
<keyword evidence="3" id="KW-1185">Reference proteome</keyword>
<keyword evidence="1" id="KW-1133">Transmembrane helix</keyword>
<name>A0AAE3II28_9FIRM</name>
<feature type="transmembrane region" description="Helical" evidence="1">
    <location>
        <begin position="76"/>
        <end position="94"/>
    </location>
</feature>
<proteinExistence type="predicted"/>
<dbReference type="AlphaFoldDB" id="A0AAE3II28"/>
<gene>
    <name evidence="2" type="ORF">OCV57_00945</name>
</gene>
<evidence type="ECO:0000256" key="1">
    <source>
        <dbReference type="SAM" id="Phobius"/>
    </source>
</evidence>
<keyword evidence="1" id="KW-0472">Membrane</keyword>
<feature type="transmembrane region" description="Helical" evidence="1">
    <location>
        <begin position="5"/>
        <end position="25"/>
    </location>
</feature>
<feature type="transmembrane region" description="Helical" evidence="1">
    <location>
        <begin position="138"/>
        <end position="157"/>
    </location>
</feature>